<feature type="compositionally biased region" description="Basic and acidic residues" evidence="1">
    <location>
        <begin position="856"/>
        <end position="866"/>
    </location>
</feature>
<evidence type="ECO:0000259" key="5">
    <source>
        <dbReference type="Pfam" id="PF22672"/>
    </source>
</evidence>
<dbReference type="SUPFAM" id="SSF140924">
    <property type="entry name" value="Duffy binding domain-like"/>
    <property type="match status" value="4"/>
</dbReference>
<evidence type="ECO:0000256" key="1">
    <source>
        <dbReference type="SAM" id="MobiDB-lite"/>
    </source>
</evidence>
<feature type="region of interest" description="Disordered" evidence="1">
    <location>
        <begin position="1039"/>
        <end position="1060"/>
    </location>
</feature>
<dbReference type="VEuPathDB" id="PlasmoDB:PfTG01_000043700"/>
<evidence type="ECO:0000259" key="2">
    <source>
        <dbReference type="Pfam" id="PF03011"/>
    </source>
</evidence>
<feature type="compositionally biased region" description="Acidic residues" evidence="1">
    <location>
        <begin position="563"/>
        <end position="590"/>
    </location>
</feature>
<dbReference type="FunFam" id="1.20.58.830:FF:000001">
    <property type="entry name" value="Erythrocyte membrane protein 1, PfEMP1"/>
    <property type="match status" value="1"/>
</dbReference>
<reference evidence="6" key="1">
    <citation type="journal article" date="2016" name="EMBO Mol. Med.">
        <title>Plasmodium falciparum var genes expressed in children with severe malaria encode CIDRalpha1 domains.</title>
        <authorList>
            <person name="Jespersen J.S."/>
            <person name="Wang C.W."/>
            <person name="Mkumbaye S.I."/>
            <person name="Minja D.T."/>
            <person name="Petersen B."/>
            <person name="Turner L."/>
            <person name="Petersen J.E."/>
            <person name="Lusingu J.P."/>
            <person name="Theander T.G."/>
            <person name="Lavstsen T."/>
        </authorList>
    </citation>
    <scope>NUCLEOTIDE SEQUENCE</scope>
    <source>
        <strain evidence="6">1950-3</strain>
    </source>
</reference>
<name>A0A191VZ72_PLAFA</name>
<feature type="region of interest" description="Disordered" evidence="1">
    <location>
        <begin position="652"/>
        <end position="684"/>
    </location>
</feature>
<feature type="compositionally biased region" description="Acidic residues" evidence="1">
    <location>
        <begin position="1361"/>
        <end position="1372"/>
    </location>
</feature>
<evidence type="ECO:0000259" key="3">
    <source>
        <dbReference type="Pfam" id="PF05424"/>
    </source>
</evidence>
<dbReference type="Pfam" id="PF22672">
    <property type="entry name" value="DBL_C"/>
    <property type="match status" value="2"/>
</dbReference>
<dbReference type="Gene3D" id="1.20.58.830">
    <property type="match status" value="2"/>
</dbReference>
<feature type="region of interest" description="Disordered" evidence="1">
    <location>
        <begin position="888"/>
        <end position="941"/>
    </location>
</feature>
<feature type="domain" description="Duffy-binding-like" evidence="2">
    <location>
        <begin position="385"/>
        <end position="529"/>
    </location>
</feature>
<feature type="domain" description="Cysteine-rich interdomain region 1 gamma" evidence="4">
    <location>
        <begin position="1144"/>
        <end position="1193"/>
    </location>
</feature>
<dbReference type="VEuPathDB" id="PlasmoDB:PfSD01_070028900"/>
<feature type="compositionally biased region" description="Polar residues" evidence="1">
    <location>
        <begin position="1419"/>
        <end position="1430"/>
    </location>
</feature>
<dbReference type="VEuPathDB" id="PlasmoDB:PfGB4_000016100"/>
<feature type="non-terminal residue" evidence="6">
    <location>
        <position position="1493"/>
    </location>
</feature>
<dbReference type="VEuPathDB" id="PlasmoDB:PfGA01_130005500"/>
<dbReference type="VEuPathDB" id="PlasmoDB:PfIT_060036800"/>
<dbReference type="EMBL" id="KX154894">
    <property type="protein sequence ID" value="ANJ21014.1"/>
    <property type="molecule type" value="Genomic_DNA"/>
</dbReference>
<dbReference type="VEuPathDB" id="PlasmoDB:PfKH01_060024600"/>
<dbReference type="GO" id="GO:0016020">
    <property type="term" value="C:membrane"/>
    <property type="evidence" value="ECO:0007669"/>
    <property type="project" value="InterPro"/>
</dbReference>
<feature type="region of interest" description="Disordered" evidence="1">
    <location>
        <begin position="1345"/>
        <end position="1470"/>
    </location>
</feature>
<feature type="compositionally biased region" description="Polar residues" evidence="1">
    <location>
        <begin position="931"/>
        <end position="940"/>
    </location>
</feature>
<proteinExistence type="predicted"/>
<sequence length="1493" mass="170549">DIVRGKDLFLGHKQGKQHLEKRLESMFKNIQGSNTELNKLKPEEVREYWWDANRQQVWNAMICGVEQNAKYFRESSSDKGGIYDKCRCASGNVLTNFDYVPQYLRWFEEWAEEFCRKKNKKLEDVKKYCRDDSKNLYCSGNGHDCTETIYNVGKLVIGDDCPKCSVACGLYESWIDNQKKEFLKQKEKYAKEILGNGRQRQRRSTTSNYKGYDKQFYEIFRSTYNDVNEFLKLLNKENECKDITDEKEIINFTEKVEDDKNINNEGTFYHSQYCKPCPVCGVVKQNDGHFKDRPQDASECQKTERNRRNTEKITDIDFLFNDKKGNDIMKKLTGFCYPQGSDNNKDKGIEEWKCSHYDVKNNECVMQNNGTNVESHPKIMSYIDFFNFWVGHLLNDAIKWRKQLKNCITNNPSTECSHRCNRHCRCFKKWVGQKEKEWGKIKDHYEYETGFNGWGPYDVLEWNLEDSYFPLIKEAYGDLKSIQEMQKIIHANKEKGTERTKDDFNAIDILLQHDVKDADKCLKTHKDDCNKAPPKPSKPDLARADHHDTQPSPADGDTVHEVDEYEEEEEEEEEEKTEPEDNTEAAEDGEGEGHTETTQQDTEQGPKDKVNPCQIVQTLFENPKDFKVEACNQKYSEPNRYWGWRCVAPSDTTKTSEGGENGRARRGAPGAVTTTTSSDNKGSICVPPRRRKLYLGGFDKFISGEPEGSTSATSQAPKGDLLAAFVESAAVETFFLWHKYKEENKPQGGSLLGGGALGLGAGLGNSDDQTNPHNQLLSGNIPPDFLRQMFYTLGDYRDILVRGGGDTNGDTKDGGGSNSDRNIVLNAGGDKASMEKMQIIQKKIDEILNKQSGSKPGEKPNNKREEFWKKHGKDIWNGMIYALTYNTDSGAKDKPPKQDPTVKSALWDENSKKPQKHQYQTAKLEEENSDTKTSGDTQPLTLKDFVERPPYFRYLEEWGQNFCKERKKRLKQIRGDCYKDGITRQYSGDGEDCDKVHDDPTTLPDLGSSCPKSCSSYRKWIERKGKEFDEQQNAFTKQKKKCKEESESDKRNKDDSTFSETIQSLPEAKHFLQRLGPCKIENGVGKTDFDDDKTFKHTKDCDPCSKFNVNCKNVNCDKTKGNNTNGKKVITASNIENEGISIGNVDMLVSDNNPNGFERHLKDCDGANIFKGIKENKWECRKVCGYVVCKPKNGNGQNDDTYIIQIRALVRRWVEYFLEDYNKIKQKISHCTKNRNGSTCIKDCEKKCNCVEKWIEKKSAEWTNIKKRFNEQCKNGNEGDYPMRSFLETWIPQIPVANAKNKVIKLSVFENSKGCCVKTNSTNGIQDAIECMLNKLTEKITSCQKQHSGEEKNCNESTPQPDDEDEQLEEETEVKMPTICKDVIKPEEETDDKCDEKDEEEKEPKQTAETPAPSDDQGDQNPQSEGNPEQTPVLKPEEEAPAPETSEPNKEETSPPSPPPSDQPTNSISDILSSTIPFGIAIALTSIAFFFYE</sequence>
<dbReference type="InterPro" id="IPR008602">
    <property type="entry name" value="Duffy-antigen-binding"/>
</dbReference>
<dbReference type="Pfam" id="PF03011">
    <property type="entry name" value="PFEMP"/>
    <property type="match status" value="2"/>
</dbReference>
<evidence type="ECO:0000259" key="4">
    <source>
        <dbReference type="Pfam" id="PF18562"/>
    </source>
</evidence>
<feature type="compositionally biased region" description="Basic and acidic residues" evidence="1">
    <location>
        <begin position="537"/>
        <end position="549"/>
    </location>
</feature>
<gene>
    <name evidence="6" type="primary">var</name>
</gene>
<feature type="domain" description="Duffy-binding-like" evidence="2">
    <location>
        <begin position="1209"/>
        <end position="1350"/>
    </location>
</feature>
<feature type="domain" description="Duffy-binding-like" evidence="5">
    <location>
        <begin position="957"/>
        <end position="1099"/>
    </location>
</feature>
<dbReference type="Pfam" id="PF05424">
    <property type="entry name" value="Duffy_binding"/>
    <property type="match status" value="2"/>
</dbReference>
<dbReference type="InterPro" id="IPR042202">
    <property type="entry name" value="Duffy-ag-bd_sf"/>
</dbReference>
<feature type="non-terminal residue" evidence="6">
    <location>
        <position position="1"/>
    </location>
</feature>
<dbReference type="GO" id="GO:0046789">
    <property type="term" value="F:host cell surface receptor binding"/>
    <property type="evidence" value="ECO:0007669"/>
    <property type="project" value="InterPro"/>
</dbReference>
<dbReference type="Gene3D" id="1.20.58.1930">
    <property type="match status" value="2"/>
</dbReference>
<dbReference type="Pfam" id="PF18562">
    <property type="entry name" value="CIDR1_gamma"/>
    <property type="match status" value="1"/>
</dbReference>
<feature type="compositionally biased region" description="Basic and acidic residues" evidence="1">
    <location>
        <begin position="1042"/>
        <end position="1056"/>
    </location>
</feature>
<dbReference type="InterPro" id="IPR054595">
    <property type="entry name" value="DBL_C"/>
</dbReference>
<evidence type="ECO:0000313" key="6">
    <source>
        <dbReference type="EMBL" id="ANJ21014.1"/>
    </source>
</evidence>
<feature type="region of interest" description="Disordered" evidence="1">
    <location>
        <begin position="525"/>
        <end position="609"/>
    </location>
</feature>
<feature type="compositionally biased region" description="Acidic residues" evidence="1">
    <location>
        <begin position="1388"/>
        <end position="1401"/>
    </location>
</feature>
<dbReference type="InterPro" id="IPR004258">
    <property type="entry name" value="DBL"/>
</dbReference>
<dbReference type="Gene3D" id="1.20.1310.20">
    <property type="entry name" value="Duffy-antigen binding domain"/>
    <property type="match status" value="2"/>
</dbReference>
<organism evidence="6">
    <name type="scientific">Plasmodium falciparum</name>
    <name type="common">malaria parasite P. falciparum</name>
    <dbReference type="NCBI Taxonomy" id="5833"/>
    <lineage>
        <taxon>Eukaryota</taxon>
        <taxon>Sar</taxon>
        <taxon>Alveolata</taxon>
        <taxon>Apicomplexa</taxon>
        <taxon>Aconoidasida</taxon>
        <taxon>Haemosporida</taxon>
        <taxon>Plasmodiidae</taxon>
        <taxon>Plasmodium</taxon>
        <taxon>Plasmodium (Laverania)</taxon>
    </lineage>
</organism>
<dbReference type="VEuPathDB" id="PlasmoDB:PfDd2_120023900"/>
<feature type="domain" description="Duffy-binding-like" evidence="5">
    <location>
        <begin position="109"/>
        <end position="257"/>
    </location>
</feature>
<feature type="region of interest" description="Disordered" evidence="1">
    <location>
        <begin position="807"/>
        <end position="829"/>
    </location>
</feature>
<feature type="region of interest" description="Disordered" evidence="1">
    <location>
        <begin position="846"/>
        <end position="866"/>
    </location>
</feature>
<dbReference type="FunFam" id="1.20.58.1930:FF:000001">
    <property type="entry name" value="Erythrocyte membrane protein 1, PfEMP1"/>
    <property type="match status" value="1"/>
</dbReference>
<feature type="domain" description="Duffy-antigen binding" evidence="3">
    <location>
        <begin position="1"/>
        <end position="105"/>
    </location>
</feature>
<dbReference type="VEuPathDB" id="PlasmoDB:PfHB3_050038500"/>
<accession>A0A191VZ72</accession>
<dbReference type="VEuPathDB" id="PlasmoDB:PfML01_000085100"/>
<dbReference type="InterPro" id="IPR041480">
    <property type="entry name" value="CIDR1_gamma"/>
</dbReference>
<protein>
    <submittedName>
        <fullName evidence="6">Erythrocyte membrane protein 1</fullName>
    </submittedName>
</protein>
<feature type="domain" description="Duffy-antigen binding" evidence="3">
    <location>
        <begin position="684"/>
        <end position="915"/>
    </location>
</feature>
<feature type="compositionally biased region" description="Low complexity" evidence="1">
    <location>
        <begin position="667"/>
        <end position="676"/>
    </location>
</feature>